<dbReference type="Proteomes" id="UP000288024">
    <property type="component" value="Unassembled WGS sequence"/>
</dbReference>
<protein>
    <submittedName>
        <fullName evidence="2">Uncharacterized protein</fullName>
    </submittedName>
</protein>
<accession>A0A437K5D5</accession>
<dbReference type="RefSeq" id="WP_127741409.1">
    <property type="nucleotide sequence ID" value="NZ_CAJCKN010000121.1"/>
</dbReference>
<name>A0A437K5D5_9BACI</name>
<dbReference type="AlphaFoldDB" id="A0A437K5D5"/>
<sequence length="75" mass="8753">MEDNKKSKGVPKAHTNMDHPEQYPTENESLFDMFESEQTVDAIPMEDVKEEWREEKAKHDTKSTSSSEKKYKTGM</sequence>
<feature type="region of interest" description="Disordered" evidence="1">
    <location>
        <begin position="51"/>
        <end position="75"/>
    </location>
</feature>
<evidence type="ECO:0000313" key="3">
    <source>
        <dbReference type="Proteomes" id="UP000288024"/>
    </source>
</evidence>
<feature type="region of interest" description="Disordered" evidence="1">
    <location>
        <begin position="1"/>
        <end position="27"/>
    </location>
</feature>
<dbReference type="EMBL" id="RZTZ01000014">
    <property type="protein sequence ID" value="RVT58023.1"/>
    <property type="molecule type" value="Genomic_DNA"/>
</dbReference>
<gene>
    <name evidence="2" type="ORF">EM808_23545</name>
</gene>
<organism evidence="2 3">
    <name type="scientific">Niallia taxi</name>
    <dbReference type="NCBI Taxonomy" id="2499688"/>
    <lineage>
        <taxon>Bacteria</taxon>
        <taxon>Bacillati</taxon>
        <taxon>Bacillota</taxon>
        <taxon>Bacilli</taxon>
        <taxon>Bacillales</taxon>
        <taxon>Bacillaceae</taxon>
        <taxon>Niallia</taxon>
    </lineage>
</organism>
<proteinExistence type="predicted"/>
<evidence type="ECO:0000256" key="1">
    <source>
        <dbReference type="SAM" id="MobiDB-lite"/>
    </source>
</evidence>
<reference evidence="2 3" key="1">
    <citation type="submission" date="2019-01" db="EMBL/GenBank/DDBJ databases">
        <title>Bacillus sp. M5HDSG1-1, whole genome shotgun sequence.</title>
        <authorList>
            <person name="Tuo L."/>
        </authorList>
    </citation>
    <scope>NUCLEOTIDE SEQUENCE [LARGE SCALE GENOMIC DNA]</scope>
    <source>
        <strain evidence="2 3">M5HDSG1-1</strain>
    </source>
</reference>
<dbReference type="GeneID" id="87617887"/>
<keyword evidence="3" id="KW-1185">Reference proteome</keyword>
<evidence type="ECO:0000313" key="2">
    <source>
        <dbReference type="EMBL" id="RVT58023.1"/>
    </source>
</evidence>
<comment type="caution">
    <text evidence="2">The sequence shown here is derived from an EMBL/GenBank/DDBJ whole genome shotgun (WGS) entry which is preliminary data.</text>
</comment>